<evidence type="ECO:0000259" key="3">
    <source>
        <dbReference type="PROSITE" id="PS50158"/>
    </source>
</evidence>
<feature type="region of interest" description="Disordered" evidence="2">
    <location>
        <begin position="168"/>
        <end position="188"/>
    </location>
</feature>
<keyword evidence="1" id="KW-0862">Zinc</keyword>
<comment type="caution">
    <text evidence="4">The sequence shown here is derived from an EMBL/GenBank/DDBJ whole genome shotgun (WGS) entry which is preliminary data.</text>
</comment>
<evidence type="ECO:0000313" key="4">
    <source>
        <dbReference type="EMBL" id="KAL0284766.1"/>
    </source>
</evidence>
<dbReference type="EMBL" id="JACGWM010001986">
    <property type="protein sequence ID" value="KAL0284766.1"/>
    <property type="molecule type" value="Genomic_DNA"/>
</dbReference>
<reference evidence="4" key="1">
    <citation type="submission" date="2020-06" db="EMBL/GenBank/DDBJ databases">
        <authorList>
            <person name="Li T."/>
            <person name="Hu X."/>
            <person name="Zhang T."/>
            <person name="Song X."/>
            <person name="Zhang H."/>
            <person name="Dai N."/>
            <person name="Sheng W."/>
            <person name="Hou X."/>
            <person name="Wei L."/>
        </authorList>
    </citation>
    <scope>NUCLEOTIDE SEQUENCE</scope>
    <source>
        <strain evidence="4">KEN8</strain>
        <tissue evidence="4">Leaf</tissue>
    </source>
</reference>
<keyword evidence="1" id="KW-0863">Zinc-finger</keyword>
<protein>
    <recommendedName>
        <fullName evidence="3">CCHC-type domain-containing protein</fullName>
    </recommendedName>
</protein>
<keyword evidence="1" id="KW-0479">Metal-binding</keyword>
<organism evidence="4">
    <name type="scientific">Sesamum calycinum</name>
    <dbReference type="NCBI Taxonomy" id="2727403"/>
    <lineage>
        <taxon>Eukaryota</taxon>
        <taxon>Viridiplantae</taxon>
        <taxon>Streptophyta</taxon>
        <taxon>Embryophyta</taxon>
        <taxon>Tracheophyta</taxon>
        <taxon>Spermatophyta</taxon>
        <taxon>Magnoliopsida</taxon>
        <taxon>eudicotyledons</taxon>
        <taxon>Gunneridae</taxon>
        <taxon>Pentapetalae</taxon>
        <taxon>asterids</taxon>
        <taxon>lamiids</taxon>
        <taxon>Lamiales</taxon>
        <taxon>Pedaliaceae</taxon>
        <taxon>Sesamum</taxon>
    </lineage>
</organism>
<gene>
    <name evidence="4" type="ORF">Scaly_2839900</name>
</gene>
<dbReference type="PROSITE" id="PS50158">
    <property type="entry name" value="ZF_CCHC"/>
    <property type="match status" value="1"/>
</dbReference>
<accession>A0AAW2IRR7</accession>
<dbReference type="AlphaFoldDB" id="A0AAW2IRR7"/>
<dbReference type="GO" id="GO:0008270">
    <property type="term" value="F:zinc ion binding"/>
    <property type="evidence" value="ECO:0007669"/>
    <property type="project" value="UniProtKB-KW"/>
</dbReference>
<dbReference type="GO" id="GO:0003676">
    <property type="term" value="F:nucleic acid binding"/>
    <property type="evidence" value="ECO:0007669"/>
    <property type="project" value="InterPro"/>
</dbReference>
<sequence>MLAAMTEDENPADVDLSWCEFHVRIHGLPLGKMTTDIAKFIGGKVGRLMEYAQPQGPTVWGSFMRLRVAIDNFCYLCGKLGHISKWCYSRFQADFVDPGENSPFGPWLRAVGRTDSRTRFPQNRDFQAHSQSVRPRFSSRILASSLPVSEPKRGSAIFGDFATTATSSTAAPALRPEPSPSVKTIPVD</sequence>
<proteinExistence type="predicted"/>
<feature type="domain" description="CCHC-type" evidence="3">
    <location>
        <begin position="74"/>
        <end position="87"/>
    </location>
</feature>
<reference evidence="4" key="2">
    <citation type="journal article" date="2024" name="Plant">
        <title>Genomic evolution and insights into agronomic trait innovations of Sesamum species.</title>
        <authorList>
            <person name="Miao H."/>
            <person name="Wang L."/>
            <person name="Qu L."/>
            <person name="Liu H."/>
            <person name="Sun Y."/>
            <person name="Le M."/>
            <person name="Wang Q."/>
            <person name="Wei S."/>
            <person name="Zheng Y."/>
            <person name="Lin W."/>
            <person name="Duan Y."/>
            <person name="Cao H."/>
            <person name="Xiong S."/>
            <person name="Wang X."/>
            <person name="Wei L."/>
            <person name="Li C."/>
            <person name="Ma Q."/>
            <person name="Ju M."/>
            <person name="Zhao R."/>
            <person name="Li G."/>
            <person name="Mu C."/>
            <person name="Tian Q."/>
            <person name="Mei H."/>
            <person name="Zhang T."/>
            <person name="Gao T."/>
            <person name="Zhang H."/>
        </authorList>
    </citation>
    <scope>NUCLEOTIDE SEQUENCE</scope>
    <source>
        <strain evidence="4">KEN8</strain>
    </source>
</reference>
<evidence type="ECO:0000256" key="2">
    <source>
        <dbReference type="SAM" id="MobiDB-lite"/>
    </source>
</evidence>
<name>A0AAW2IRR7_9LAMI</name>
<evidence type="ECO:0000256" key="1">
    <source>
        <dbReference type="PROSITE-ProRule" id="PRU00047"/>
    </source>
</evidence>
<dbReference type="InterPro" id="IPR001878">
    <property type="entry name" value="Znf_CCHC"/>
</dbReference>